<accession>A0AAD4LNE0</accession>
<dbReference type="AlphaFoldDB" id="A0AAD4LNE0"/>
<keyword evidence="4" id="KW-1185">Reference proteome</keyword>
<feature type="region of interest" description="Disordered" evidence="1">
    <location>
        <begin position="51"/>
        <end position="79"/>
    </location>
</feature>
<name>A0AAD4LNE0_9AGAM</name>
<proteinExistence type="predicted"/>
<keyword evidence="2" id="KW-0812">Transmembrane</keyword>
<evidence type="ECO:0000256" key="2">
    <source>
        <dbReference type="SAM" id="Phobius"/>
    </source>
</evidence>
<comment type="caution">
    <text evidence="3">The sequence shown here is derived from an EMBL/GenBank/DDBJ whole genome shotgun (WGS) entry which is preliminary data.</text>
</comment>
<dbReference type="EMBL" id="JAKELL010000008">
    <property type="protein sequence ID" value="KAH8996696.1"/>
    <property type="molecule type" value="Genomic_DNA"/>
</dbReference>
<evidence type="ECO:0000256" key="1">
    <source>
        <dbReference type="SAM" id="MobiDB-lite"/>
    </source>
</evidence>
<evidence type="ECO:0000313" key="3">
    <source>
        <dbReference type="EMBL" id="KAH8996696.1"/>
    </source>
</evidence>
<gene>
    <name evidence="3" type="ORF">EDB92DRAFT_2112383</name>
</gene>
<evidence type="ECO:0000313" key="4">
    <source>
        <dbReference type="Proteomes" id="UP001201163"/>
    </source>
</evidence>
<sequence>MRIFDVYEHPSFEVDKADRATAQAIIRRLGVGATVSALAAISFWGYYWSDPSSSQPELSAAGPTGARSIQHSPLRNGGF</sequence>
<feature type="transmembrane region" description="Helical" evidence="2">
    <location>
        <begin position="29"/>
        <end position="48"/>
    </location>
</feature>
<dbReference type="Proteomes" id="UP001201163">
    <property type="component" value="Unassembled WGS sequence"/>
</dbReference>
<keyword evidence="2" id="KW-0472">Membrane</keyword>
<keyword evidence="2" id="KW-1133">Transmembrane helix</keyword>
<evidence type="ECO:0008006" key="5">
    <source>
        <dbReference type="Google" id="ProtNLM"/>
    </source>
</evidence>
<protein>
    <recommendedName>
        <fullName evidence="5">Transmembrane protein</fullName>
    </recommendedName>
</protein>
<reference evidence="3" key="1">
    <citation type="submission" date="2022-01" db="EMBL/GenBank/DDBJ databases">
        <title>Comparative genomics reveals a dynamic genome evolution in the ectomycorrhizal milk-cap (Lactarius) mushrooms.</title>
        <authorList>
            <consortium name="DOE Joint Genome Institute"/>
            <person name="Lebreton A."/>
            <person name="Tang N."/>
            <person name="Kuo A."/>
            <person name="LaButti K."/>
            <person name="Drula E."/>
            <person name="Barry K."/>
            <person name="Clum A."/>
            <person name="Lipzen A."/>
            <person name="Mousain D."/>
            <person name="Ng V."/>
            <person name="Wang R."/>
            <person name="Wang X."/>
            <person name="Dai Y."/>
            <person name="Henrissat B."/>
            <person name="Grigoriev I.V."/>
            <person name="Guerin-Laguette A."/>
            <person name="Yu F."/>
            <person name="Martin F.M."/>
        </authorList>
    </citation>
    <scope>NUCLEOTIDE SEQUENCE</scope>
    <source>
        <strain evidence="3">QP</strain>
    </source>
</reference>
<organism evidence="3 4">
    <name type="scientific">Lactarius akahatsu</name>
    <dbReference type="NCBI Taxonomy" id="416441"/>
    <lineage>
        <taxon>Eukaryota</taxon>
        <taxon>Fungi</taxon>
        <taxon>Dikarya</taxon>
        <taxon>Basidiomycota</taxon>
        <taxon>Agaricomycotina</taxon>
        <taxon>Agaricomycetes</taxon>
        <taxon>Russulales</taxon>
        <taxon>Russulaceae</taxon>
        <taxon>Lactarius</taxon>
    </lineage>
</organism>